<accession>A0A0A6UQZ6</accession>
<dbReference type="PANTHER" id="PTHR30204">
    <property type="entry name" value="REDOX-CYCLING DRUG-SENSING TRANSCRIPTIONAL ACTIVATOR SOXR"/>
    <property type="match status" value="1"/>
</dbReference>
<dbReference type="AlphaFoldDB" id="A0A0A6UQZ6"/>
<dbReference type="OrthoDB" id="7849865at2"/>
<evidence type="ECO:0000259" key="2">
    <source>
        <dbReference type="PROSITE" id="PS50937"/>
    </source>
</evidence>
<dbReference type="InterPro" id="IPR011256">
    <property type="entry name" value="Reg_factor_effector_dom_sf"/>
</dbReference>
<comment type="caution">
    <text evidence="3">The sequence shown here is derived from an EMBL/GenBank/DDBJ whole genome shotgun (WGS) entry which is preliminary data.</text>
</comment>
<dbReference type="GO" id="GO:0003700">
    <property type="term" value="F:DNA-binding transcription factor activity"/>
    <property type="evidence" value="ECO:0007669"/>
    <property type="project" value="InterPro"/>
</dbReference>
<dbReference type="SMART" id="SM00871">
    <property type="entry name" value="AraC_E_bind"/>
    <property type="match status" value="1"/>
</dbReference>
<dbReference type="InterPro" id="IPR047057">
    <property type="entry name" value="MerR_fam"/>
</dbReference>
<dbReference type="RefSeq" id="WP_043523975.1">
    <property type="nucleotide sequence ID" value="NZ_BAABKU010000015.1"/>
</dbReference>
<dbReference type="PROSITE" id="PS50937">
    <property type="entry name" value="HTH_MERR_2"/>
    <property type="match status" value="1"/>
</dbReference>
<dbReference type="eggNOG" id="COG0789">
    <property type="taxonomic scope" value="Bacteria"/>
</dbReference>
<dbReference type="Gene3D" id="1.10.1660.10">
    <property type="match status" value="1"/>
</dbReference>
<dbReference type="SUPFAM" id="SSF55136">
    <property type="entry name" value="Probable bacterial effector-binding domain"/>
    <property type="match status" value="1"/>
</dbReference>
<evidence type="ECO:0000256" key="1">
    <source>
        <dbReference type="ARBA" id="ARBA00023125"/>
    </source>
</evidence>
<keyword evidence="1" id="KW-0238">DNA-binding</keyword>
<dbReference type="GO" id="GO:0003677">
    <property type="term" value="F:DNA binding"/>
    <property type="evidence" value="ECO:0007669"/>
    <property type="project" value="UniProtKB-KW"/>
</dbReference>
<dbReference type="EMBL" id="JRTT01000010">
    <property type="protein sequence ID" value="KHD77468.1"/>
    <property type="molecule type" value="Genomic_DNA"/>
</dbReference>
<name>A0A0A6UQZ6_ACTUT</name>
<dbReference type="eggNOG" id="COG4978">
    <property type="taxonomic scope" value="Bacteria"/>
</dbReference>
<evidence type="ECO:0000313" key="4">
    <source>
        <dbReference type="Proteomes" id="UP000054537"/>
    </source>
</evidence>
<dbReference type="SUPFAM" id="SSF46955">
    <property type="entry name" value="Putative DNA-binding domain"/>
    <property type="match status" value="1"/>
</dbReference>
<dbReference type="InterPro" id="IPR000551">
    <property type="entry name" value="MerR-type_HTH_dom"/>
</dbReference>
<organism evidence="3 4">
    <name type="scientific">Actinoplanes utahensis</name>
    <dbReference type="NCBI Taxonomy" id="1869"/>
    <lineage>
        <taxon>Bacteria</taxon>
        <taxon>Bacillati</taxon>
        <taxon>Actinomycetota</taxon>
        <taxon>Actinomycetes</taxon>
        <taxon>Micromonosporales</taxon>
        <taxon>Micromonosporaceae</taxon>
        <taxon>Actinoplanes</taxon>
    </lineage>
</organism>
<dbReference type="SMART" id="SM00422">
    <property type="entry name" value="HTH_MERR"/>
    <property type="match status" value="1"/>
</dbReference>
<protein>
    <submittedName>
        <fullName evidence="3">MerR family transcriptional regulator</fullName>
    </submittedName>
</protein>
<dbReference type="PANTHER" id="PTHR30204:SF97">
    <property type="entry name" value="MERR FAMILY REGULATORY PROTEIN"/>
    <property type="match status" value="1"/>
</dbReference>
<dbReference type="Pfam" id="PF13411">
    <property type="entry name" value="MerR_1"/>
    <property type="match status" value="1"/>
</dbReference>
<sequence length="258" mass="27889">MDDLLPISAFSRATLISANTLRAYHESGLLEPAVVDPRTGYRGYRVAQFGDAAVIRSLRELDVPLAAIREVLAARDPAVTRRVLAEHRERTLARQAHIEHVLHLTEGLLDDPAAVTPATVTERTLPSFTAYTITREVTEEEFPGFLGEAFVLLGRHRAAGPPGALFPVEYQDGPSPVTAFVPAAGGPETLPGGRFAIAEFTGPYADMSAGYRSLGVWLAGSGHAIAGRVRENYLLGPGETASDQDYRTEICWPITVQE</sequence>
<dbReference type="Pfam" id="PF06445">
    <property type="entry name" value="GyrI-like"/>
    <property type="match status" value="1"/>
</dbReference>
<dbReference type="Gene3D" id="3.20.80.10">
    <property type="entry name" value="Regulatory factor, effector binding domain"/>
    <property type="match status" value="1"/>
</dbReference>
<dbReference type="InterPro" id="IPR029442">
    <property type="entry name" value="GyrI-like"/>
</dbReference>
<proteinExistence type="predicted"/>
<feature type="domain" description="HTH merR-type" evidence="2">
    <location>
        <begin position="4"/>
        <end position="74"/>
    </location>
</feature>
<reference evidence="3 4" key="1">
    <citation type="submission" date="2014-10" db="EMBL/GenBank/DDBJ databases">
        <title>Draft genome sequence of Actinoplanes utahensis NRRL 12052.</title>
        <authorList>
            <person name="Velasco-Bucheli B."/>
            <person name="del Cerro C."/>
            <person name="Hormigo D."/>
            <person name="Garcia J.L."/>
            <person name="Acebal C."/>
            <person name="Arroyo M."/>
            <person name="de la Mata I."/>
        </authorList>
    </citation>
    <scope>NUCLEOTIDE SEQUENCE [LARGE SCALE GENOMIC DNA]</scope>
    <source>
        <strain evidence="3 4">NRRL 12052</strain>
    </source>
</reference>
<keyword evidence="4" id="KW-1185">Reference proteome</keyword>
<dbReference type="InterPro" id="IPR010499">
    <property type="entry name" value="AraC_E-bd"/>
</dbReference>
<evidence type="ECO:0000313" key="3">
    <source>
        <dbReference type="EMBL" id="KHD77468.1"/>
    </source>
</evidence>
<dbReference type="InterPro" id="IPR009061">
    <property type="entry name" value="DNA-bd_dom_put_sf"/>
</dbReference>
<gene>
    <name evidence="3" type="ORF">MB27_10050</name>
</gene>
<dbReference type="Proteomes" id="UP000054537">
    <property type="component" value="Unassembled WGS sequence"/>
</dbReference>
<dbReference type="STRING" id="1869.MB27_10050"/>